<dbReference type="OrthoDB" id="5868344at2"/>
<evidence type="ECO:0000256" key="6">
    <source>
        <dbReference type="SAM" id="Phobius"/>
    </source>
</evidence>
<keyword evidence="8" id="KW-1185">Reference proteome</keyword>
<organism evidence="7 8">
    <name type="scientific">Roseibium hamelinense</name>
    <dbReference type="NCBI Taxonomy" id="150831"/>
    <lineage>
        <taxon>Bacteria</taxon>
        <taxon>Pseudomonadati</taxon>
        <taxon>Pseudomonadota</taxon>
        <taxon>Alphaproteobacteria</taxon>
        <taxon>Hyphomicrobiales</taxon>
        <taxon>Stappiaceae</taxon>
        <taxon>Roseibium</taxon>
    </lineage>
</organism>
<keyword evidence="4 6" id="KW-1133">Transmembrane helix</keyword>
<comment type="caution">
    <text evidence="7">The sequence shown here is derived from an EMBL/GenBank/DDBJ whole genome shotgun (WGS) entry which is preliminary data.</text>
</comment>
<feature type="transmembrane region" description="Helical" evidence="6">
    <location>
        <begin position="63"/>
        <end position="82"/>
    </location>
</feature>
<dbReference type="InterPro" id="IPR003339">
    <property type="entry name" value="ABC/ECF_trnsptr_transmembrane"/>
</dbReference>
<comment type="subcellular location">
    <subcellularLocation>
        <location evidence="1">Membrane</location>
        <topology evidence="1">Multi-pass membrane protein</topology>
    </subcellularLocation>
</comment>
<evidence type="ECO:0000256" key="5">
    <source>
        <dbReference type="ARBA" id="ARBA00023136"/>
    </source>
</evidence>
<dbReference type="Pfam" id="PF02361">
    <property type="entry name" value="CbiQ"/>
    <property type="match status" value="1"/>
</dbReference>
<dbReference type="RefSeq" id="WP_145345789.1">
    <property type="nucleotide sequence ID" value="NZ_SMLY01000080.1"/>
</dbReference>
<sequence>MISVYLDRPTWAHRRSAGMKLGLLALCSVLLLPQDSLILFIGCLAGALTLYASLGRDGLSQVLLLKPMIVFFGIILVFHGLFTGWQEGFVVVLRLIVMVLLANFVSITTRMDDMMDAVMPLFVPLKWLGGSPRTIALAVALVLRFVPVLMTVYGGLSESYRARGGKQGSWRLIAPFALQSLRLSENVAEALSARGGARGVFEQNRSAGRNVRLTGLQVGK</sequence>
<gene>
    <name evidence="7" type="ORF">JM93_03478</name>
</gene>
<evidence type="ECO:0000313" key="8">
    <source>
        <dbReference type="Proteomes" id="UP000320593"/>
    </source>
</evidence>
<evidence type="ECO:0000256" key="3">
    <source>
        <dbReference type="ARBA" id="ARBA00022692"/>
    </source>
</evidence>
<keyword evidence="5 6" id="KW-0472">Membrane</keyword>
<dbReference type="Proteomes" id="UP000320593">
    <property type="component" value="Unassembled WGS sequence"/>
</dbReference>
<reference evidence="7 8" key="1">
    <citation type="submission" date="2019-07" db="EMBL/GenBank/DDBJ databases">
        <title>Genomic Encyclopedia of Archaeal and Bacterial Type Strains, Phase II (KMG-II): from individual species to whole genera.</title>
        <authorList>
            <person name="Goeker M."/>
        </authorList>
    </citation>
    <scope>NUCLEOTIDE SEQUENCE [LARGE SCALE GENOMIC DNA]</scope>
    <source>
        <strain evidence="7 8">ATCC BAA-252</strain>
    </source>
</reference>
<accession>A0A562SNW8</accession>
<evidence type="ECO:0000313" key="7">
    <source>
        <dbReference type="EMBL" id="TWI82962.1"/>
    </source>
</evidence>
<evidence type="ECO:0000256" key="2">
    <source>
        <dbReference type="ARBA" id="ARBA00008564"/>
    </source>
</evidence>
<dbReference type="EMBL" id="VLLF01000008">
    <property type="protein sequence ID" value="TWI82962.1"/>
    <property type="molecule type" value="Genomic_DNA"/>
</dbReference>
<feature type="transmembrane region" description="Helical" evidence="6">
    <location>
        <begin position="21"/>
        <end position="51"/>
    </location>
</feature>
<dbReference type="GO" id="GO:0005886">
    <property type="term" value="C:plasma membrane"/>
    <property type="evidence" value="ECO:0007669"/>
    <property type="project" value="UniProtKB-ARBA"/>
</dbReference>
<keyword evidence="3 6" id="KW-0812">Transmembrane</keyword>
<feature type="transmembrane region" description="Helical" evidence="6">
    <location>
        <begin position="89"/>
        <end position="109"/>
    </location>
</feature>
<comment type="similarity">
    <text evidence="2">Belongs to the CbiQ family.</text>
</comment>
<proteinExistence type="inferred from homology"/>
<name>A0A562SNW8_9HYPH</name>
<evidence type="ECO:0000256" key="4">
    <source>
        <dbReference type="ARBA" id="ARBA00022989"/>
    </source>
</evidence>
<protein>
    <submittedName>
        <fullName evidence="7">Biotin transport system permease protein</fullName>
    </submittedName>
</protein>
<dbReference type="AlphaFoldDB" id="A0A562SNW8"/>
<feature type="transmembrane region" description="Helical" evidence="6">
    <location>
        <begin position="135"/>
        <end position="156"/>
    </location>
</feature>
<evidence type="ECO:0000256" key="1">
    <source>
        <dbReference type="ARBA" id="ARBA00004141"/>
    </source>
</evidence>
<dbReference type="CDD" id="cd16914">
    <property type="entry name" value="EcfT"/>
    <property type="match status" value="1"/>
</dbReference>